<sequence>MLDRRREKRVKGELVREAEKIDREIGRDLGEYTRIKDELEGIERDKCRGAIVRSRAQYAMEGERCTSFFLGLEKSKQERNYLKQVEGKDGRKITDFVGIAERVEEFYRDLRLKLRGKVTVINGLIGSKLVYIMNVMEMPERVHKEIDTAINAFLWSGRGARIVREVMENEHKDGGMKLINLERRRRH</sequence>
<dbReference type="Proteomes" id="UP000518266">
    <property type="component" value="Unassembled WGS sequence"/>
</dbReference>
<evidence type="ECO:0000313" key="2">
    <source>
        <dbReference type="Proteomes" id="UP000518266"/>
    </source>
</evidence>
<evidence type="ECO:0000313" key="1">
    <source>
        <dbReference type="EMBL" id="KAF3859843.1"/>
    </source>
</evidence>
<gene>
    <name evidence="1" type="ORF">F7725_000098</name>
</gene>
<name>A0A7J5ZE21_DISMA</name>
<keyword evidence="2" id="KW-1185">Reference proteome</keyword>
<dbReference type="EMBL" id="JAAKFY010000002">
    <property type="protein sequence ID" value="KAF3859843.1"/>
    <property type="molecule type" value="Genomic_DNA"/>
</dbReference>
<accession>A0A7J5ZE21</accession>
<dbReference type="AlphaFoldDB" id="A0A7J5ZE21"/>
<reference evidence="1 2" key="1">
    <citation type="submission" date="2020-03" db="EMBL/GenBank/DDBJ databases">
        <title>Dissostichus mawsoni Genome sequencing and assembly.</title>
        <authorList>
            <person name="Park H."/>
        </authorList>
    </citation>
    <scope>NUCLEOTIDE SEQUENCE [LARGE SCALE GENOMIC DNA]</scope>
    <source>
        <strain evidence="1">DM0001</strain>
        <tissue evidence="1">Muscle</tissue>
    </source>
</reference>
<organism evidence="1 2">
    <name type="scientific">Dissostichus mawsoni</name>
    <name type="common">Antarctic cod</name>
    <dbReference type="NCBI Taxonomy" id="36200"/>
    <lineage>
        <taxon>Eukaryota</taxon>
        <taxon>Metazoa</taxon>
        <taxon>Chordata</taxon>
        <taxon>Craniata</taxon>
        <taxon>Vertebrata</taxon>
        <taxon>Euteleostomi</taxon>
        <taxon>Actinopterygii</taxon>
        <taxon>Neopterygii</taxon>
        <taxon>Teleostei</taxon>
        <taxon>Neoteleostei</taxon>
        <taxon>Acanthomorphata</taxon>
        <taxon>Eupercaria</taxon>
        <taxon>Perciformes</taxon>
        <taxon>Notothenioidei</taxon>
        <taxon>Nototheniidae</taxon>
        <taxon>Dissostichus</taxon>
    </lineage>
</organism>
<comment type="caution">
    <text evidence="1">The sequence shown here is derived from an EMBL/GenBank/DDBJ whole genome shotgun (WGS) entry which is preliminary data.</text>
</comment>
<dbReference type="OrthoDB" id="8961616at2759"/>
<protein>
    <submittedName>
        <fullName evidence="1">Uncharacterized protein</fullName>
    </submittedName>
</protein>
<proteinExistence type="predicted"/>